<dbReference type="OrthoDB" id="8704334at2"/>
<dbReference type="EMBL" id="CABPSN010000012">
    <property type="protein sequence ID" value="VVE56666.1"/>
    <property type="molecule type" value="Genomic_DNA"/>
</dbReference>
<dbReference type="RefSeq" id="WP_150578395.1">
    <property type="nucleotide sequence ID" value="NZ_CABPSN010000012.1"/>
</dbReference>
<evidence type="ECO:0000313" key="1">
    <source>
        <dbReference type="EMBL" id="VVE56666.1"/>
    </source>
</evidence>
<organism evidence="1 2">
    <name type="scientific">Pandoraea aquatica</name>
    <dbReference type="NCBI Taxonomy" id="2508290"/>
    <lineage>
        <taxon>Bacteria</taxon>
        <taxon>Pseudomonadati</taxon>
        <taxon>Pseudomonadota</taxon>
        <taxon>Betaproteobacteria</taxon>
        <taxon>Burkholderiales</taxon>
        <taxon>Burkholderiaceae</taxon>
        <taxon>Pandoraea</taxon>
    </lineage>
</organism>
<dbReference type="AlphaFoldDB" id="A0A5E4Z6C4"/>
<evidence type="ECO:0000313" key="2">
    <source>
        <dbReference type="Proteomes" id="UP000366819"/>
    </source>
</evidence>
<name>A0A5E4Z6C4_9BURK</name>
<gene>
    <name evidence="1" type="ORF">PAQ31011_05128</name>
</gene>
<proteinExistence type="predicted"/>
<protein>
    <submittedName>
        <fullName evidence="1">Uncharacterized protein</fullName>
    </submittedName>
</protein>
<dbReference type="Proteomes" id="UP000366819">
    <property type="component" value="Unassembled WGS sequence"/>
</dbReference>
<keyword evidence="2" id="KW-1185">Reference proteome</keyword>
<reference evidence="1 2" key="1">
    <citation type="submission" date="2019-08" db="EMBL/GenBank/DDBJ databases">
        <authorList>
            <person name="Peeters C."/>
        </authorList>
    </citation>
    <scope>NUCLEOTIDE SEQUENCE [LARGE SCALE GENOMIC DNA]</scope>
    <source>
        <strain evidence="1 2">LMG 31011</strain>
    </source>
</reference>
<accession>A0A5E4Z6C4</accession>
<sequence>MWNTVSEAYAASGVGQTTTVRPSDGKEDTLRRFQSEIKVARGLAREQKIRLVLDHKESQTGFDFTDLITFERIA</sequence>